<keyword evidence="3" id="KW-1185">Reference proteome</keyword>
<dbReference type="Proteomes" id="UP001500363">
    <property type="component" value="Unassembled WGS sequence"/>
</dbReference>
<dbReference type="PANTHER" id="PTHR42923">
    <property type="entry name" value="PROTOPORPHYRINOGEN OXIDASE"/>
    <property type="match status" value="1"/>
</dbReference>
<dbReference type="EMBL" id="BAAANC010000001">
    <property type="protein sequence ID" value="GAA1510946.1"/>
    <property type="molecule type" value="Genomic_DNA"/>
</dbReference>
<proteinExistence type="predicted"/>
<dbReference type="Pfam" id="PF01593">
    <property type="entry name" value="Amino_oxidase"/>
    <property type="match status" value="1"/>
</dbReference>
<name>A0ABN2A432_9ACTN</name>
<dbReference type="PRINTS" id="PR00469">
    <property type="entry name" value="PNDRDTASEII"/>
</dbReference>
<evidence type="ECO:0000259" key="1">
    <source>
        <dbReference type="Pfam" id="PF01593"/>
    </source>
</evidence>
<protein>
    <submittedName>
        <fullName evidence="2">FAD-dependent oxidoreductase</fullName>
    </submittedName>
</protein>
<dbReference type="InterPro" id="IPR002937">
    <property type="entry name" value="Amino_oxidase"/>
</dbReference>
<dbReference type="InterPro" id="IPR050464">
    <property type="entry name" value="Zeta_carotene_desat/Oxidored"/>
</dbReference>
<dbReference type="Gene3D" id="3.50.50.60">
    <property type="entry name" value="FAD/NAD(P)-binding domain"/>
    <property type="match status" value="1"/>
</dbReference>
<organism evidence="2 3">
    <name type="scientific">Kribbella lupini</name>
    <dbReference type="NCBI Taxonomy" id="291602"/>
    <lineage>
        <taxon>Bacteria</taxon>
        <taxon>Bacillati</taxon>
        <taxon>Actinomycetota</taxon>
        <taxon>Actinomycetes</taxon>
        <taxon>Propionibacteriales</taxon>
        <taxon>Kribbellaceae</taxon>
        <taxon>Kribbella</taxon>
    </lineage>
</organism>
<evidence type="ECO:0000313" key="3">
    <source>
        <dbReference type="Proteomes" id="UP001500363"/>
    </source>
</evidence>
<feature type="domain" description="Amine oxidase" evidence="1">
    <location>
        <begin position="15"/>
        <end position="417"/>
    </location>
</feature>
<gene>
    <name evidence="2" type="ORF">GCM10009741_05170</name>
</gene>
<dbReference type="PANTHER" id="PTHR42923:SF17">
    <property type="entry name" value="AMINE OXIDASE DOMAIN-CONTAINING PROTEIN"/>
    <property type="match status" value="1"/>
</dbReference>
<evidence type="ECO:0000313" key="2">
    <source>
        <dbReference type="EMBL" id="GAA1510946.1"/>
    </source>
</evidence>
<dbReference type="InterPro" id="IPR036188">
    <property type="entry name" value="FAD/NAD-bd_sf"/>
</dbReference>
<dbReference type="SUPFAM" id="SSF51905">
    <property type="entry name" value="FAD/NAD(P)-binding domain"/>
    <property type="match status" value="1"/>
</dbReference>
<sequence>MNGHRESVAVVGSGVAGLTAAYLLSRTCRVTVFEADVRPGGHAHTHAVTDSAGSTHRVDSGFIVHNEQTYPYLLKLFAELGVRTRATEMSMSVHCDGCGLEYAGGRGAASILSQPRRLADARFVRMLAEVPRFHREARAVLDGGDDTLTWAGFLDRHGFSTYFRNHFAVPLVACVWSSGTADAGLYPARYLFRFLDHHGMLTVGGSPTWRTVEGGSGAYVDQLVAAIGDVRTATPVRSVLRHDDGVQVLTEDDAIHDFDRVVLATHADTTLDLLGDATPQEKSLLGAFRYSVNPTWLHTDTSVLPAVRRARSSWNYRMRDCHTDQPQVLVSYWMNRLQGLDSADEHLVTLNPDGWVDPTKVTSRMTYAHPVFTPQSVAAAEQLKSAGGPRLAFAGAHLGWGFHEDGCRSGVEAAARLGVEW</sequence>
<reference evidence="2 3" key="1">
    <citation type="journal article" date="2019" name="Int. J. Syst. Evol. Microbiol.">
        <title>The Global Catalogue of Microorganisms (GCM) 10K type strain sequencing project: providing services to taxonomists for standard genome sequencing and annotation.</title>
        <authorList>
            <consortium name="The Broad Institute Genomics Platform"/>
            <consortium name="The Broad Institute Genome Sequencing Center for Infectious Disease"/>
            <person name="Wu L."/>
            <person name="Ma J."/>
        </authorList>
    </citation>
    <scope>NUCLEOTIDE SEQUENCE [LARGE SCALE GENOMIC DNA]</scope>
    <source>
        <strain evidence="2 3">JCM 14303</strain>
    </source>
</reference>
<comment type="caution">
    <text evidence="2">The sequence shown here is derived from an EMBL/GenBank/DDBJ whole genome shotgun (WGS) entry which is preliminary data.</text>
</comment>
<dbReference type="RefSeq" id="WP_344168660.1">
    <property type="nucleotide sequence ID" value="NZ_BAAANC010000001.1"/>
</dbReference>
<accession>A0ABN2A432</accession>